<comment type="catalytic activity">
    <reaction evidence="1">
        <text>ATP + protein L-histidine = ADP + protein N-phospho-L-histidine.</text>
        <dbReference type="EC" id="2.7.13.3"/>
    </reaction>
</comment>
<evidence type="ECO:0000256" key="4">
    <source>
        <dbReference type="ARBA" id="ARBA00022679"/>
    </source>
</evidence>
<comment type="caution">
    <text evidence="10">The sequence shown here is derived from an EMBL/GenBank/DDBJ whole genome shotgun (WGS) entry which is preliminary data.</text>
</comment>
<dbReference type="SMART" id="SM00387">
    <property type="entry name" value="HATPase_c"/>
    <property type="match status" value="1"/>
</dbReference>
<dbReference type="PANTHER" id="PTHR43065">
    <property type="entry name" value="SENSOR HISTIDINE KINASE"/>
    <property type="match status" value="1"/>
</dbReference>
<gene>
    <name evidence="10" type="ORF">SE17_04195</name>
</gene>
<dbReference type="Pfam" id="PF00512">
    <property type="entry name" value="HisKA"/>
    <property type="match status" value="1"/>
</dbReference>
<dbReference type="SUPFAM" id="SSF55874">
    <property type="entry name" value="ATPase domain of HSP90 chaperone/DNA topoisomerase II/histidine kinase"/>
    <property type="match status" value="1"/>
</dbReference>
<dbReference type="InterPro" id="IPR036890">
    <property type="entry name" value="HATPase_C_sf"/>
</dbReference>
<dbReference type="InterPro" id="IPR005467">
    <property type="entry name" value="His_kinase_dom"/>
</dbReference>
<organism evidence="10 11">
    <name type="scientific">Kouleothrix aurantiaca</name>
    <dbReference type="NCBI Taxonomy" id="186479"/>
    <lineage>
        <taxon>Bacteria</taxon>
        <taxon>Bacillati</taxon>
        <taxon>Chloroflexota</taxon>
        <taxon>Chloroflexia</taxon>
        <taxon>Chloroflexales</taxon>
        <taxon>Roseiflexineae</taxon>
        <taxon>Roseiflexaceae</taxon>
        <taxon>Kouleothrix</taxon>
    </lineage>
</organism>
<evidence type="ECO:0000256" key="8">
    <source>
        <dbReference type="ARBA" id="ARBA00023012"/>
    </source>
</evidence>
<proteinExistence type="predicted"/>
<keyword evidence="8" id="KW-0902">Two-component regulatory system</keyword>
<keyword evidence="5" id="KW-0547">Nucleotide-binding</keyword>
<dbReference type="SUPFAM" id="SSF47384">
    <property type="entry name" value="Homodimeric domain of signal transducing histidine kinase"/>
    <property type="match status" value="1"/>
</dbReference>
<dbReference type="InterPro" id="IPR003594">
    <property type="entry name" value="HATPase_dom"/>
</dbReference>
<dbReference type="GO" id="GO:0005524">
    <property type="term" value="F:ATP binding"/>
    <property type="evidence" value="ECO:0007669"/>
    <property type="project" value="UniProtKB-KW"/>
</dbReference>
<dbReference type="InterPro" id="IPR036097">
    <property type="entry name" value="HisK_dim/P_sf"/>
</dbReference>
<evidence type="ECO:0000313" key="11">
    <source>
        <dbReference type="Proteomes" id="UP000050509"/>
    </source>
</evidence>
<dbReference type="GO" id="GO:0000155">
    <property type="term" value="F:phosphorelay sensor kinase activity"/>
    <property type="evidence" value="ECO:0007669"/>
    <property type="project" value="InterPro"/>
</dbReference>
<accession>A0A0P9FMC9</accession>
<evidence type="ECO:0000256" key="1">
    <source>
        <dbReference type="ARBA" id="ARBA00000085"/>
    </source>
</evidence>
<keyword evidence="11" id="KW-1185">Reference proteome</keyword>
<dbReference type="PROSITE" id="PS50109">
    <property type="entry name" value="HIS_KIN"/>
    <property type="match status" value="1"/>
</dbReference>
<evidence type="ECO:0000256" key="6">
    <source>
        <dbReference type="ARBA" id="ARBA00022777"/>
    </source>
</evidence>
<evidence type="ECO:0000256" key="2">
    <source>
        <dbReference type="ARBA" id="ARBA00012438"/>
    </source>
</evidence>
<feature type="non-terminal residue" evidence="10">
    <location>
        <position position="1"/>
    </location>
</feature>
<protein>
    <recommendedName>
        <fullName evidence="2">histidine kinase</fullName>
        <ecNumber evidence="2">2.7.13.3</ecNumber>
    </recommendedName>
</protein>
<dbReference type="CDD" id="cd00082">
    <property type="entry name" value="HisKA"/>
    <property type="match status" value="1"/>
</dbReference>
<reference evidence="10 11" key="1">
    <citation type="submission" date="2015-09" db="EMBL/GenBank/DDBJ databases">
        <title>Draft genome sequence of Kouleothrix aurantiaca JCM 19913.</title>
        <authorList>
            <person name="Hemp J."/>
        </authorList>
    </citation>
    <scope>NUCLEOTIDE SEQUENCE [LARGE SCALE GENOMIC DNA]</scope>
    <source>
        <strain evidence="10 11">COM-B</strain>
    </source>
</reference>
<dbReference type="SMART" id="SM00388">
    <property type="entry name" value="HisKA"/>
    <property type="match status" value="1"/>
</dbReference>
<dbReference type="Gene3D" id="3.30.565.10">
    <property type="entry name" value="Histidine kinase-like ATPase, C-terminal domain"/>
    <property type="match status" value="1"/>
</dbReference>
<dbReference type="EMBL" id="LJCR01000067">
    <property type="protein sequence ID" value="KPV54371.1"/>
    <property type="molecule type" value="Genomic_DNA"/>
</dbReference>
<dbReference type="Gene3D" id="1.10.287.130">
    <property type="match status" value="1"/>
</dbReference>
<keyword evidence="4" id="KW-0808">Transferase</keyword>
<dbReference type="InterPro" id="IPR003661">
    <property type="entry name" value="HisK_dim/P_dom"/>
</dbReference>
<feature type="domain" description="Histidine kinase" evidence="9">
    <location>
        <begin position="13"/>
        <end position="225"/>
    </location>
</feature>
<evidence type="ECO:0000256" key="7">
    <source>
        <dbReference type="ARBA" id="ARBA00022840"/>
    </source>
</evidence>
<dbReference type="Proteomes" id="UP000050509">
    <property type="component" value="Unassembled WGS sequence"/>
</dbReference>
<dbReference type="InterPro" id="IPR004358">
    <property type="entry name" value="Sig_transdc_His_kin-like_C"/>
</dbReference>
<dbReference type="AlphaFoldDB" id="A0A0P9FMC9"/>
<dbReference type="EC" id="2.7.13.3" evidence="2"/>
<name>A0A0P9FMC9_9CHLR</name>
<evidence type="ECO:0000256" key="5">
    <source>
        <dbReference type="ARBA" id="ARBA00022741"/>
    </source>
</evidence>
<dbReference type="PRINTS" id="PR00344">
    <property type="entry name" value="BCTRLSENSOR"/>
</dbReference>
<dbReference type="PANTHER" id="PTHR43065:SF10">
    <property type="entry name" value="PEROXIDE STRESS-ACTIVATED HISTIDINE KINASE MAK3"/>
    <property type="match status" value="1"/>
</dbReference>
<evidence type="ECO:0000256" key="3">
    <source>
        <dbReference type="ARBA" id="ARBA00022553"/>
    </source>
</evidence>
<keyword evidence="6" id="KW-0418">Kinase</keyword>
<keyword evidence="3" id="KW-0597">Phosphoprotein</keyword>
<dbReference type="Pfam" id="PF02518">
    <property type="entry name" value="HATPase_c"/>
    <property type="match status" value="1"/>
</dbReference>
<evidence type="ECO:0000259" key="9">
    <source>
        <dbReference type="PROSITE" id="PS50109"/>
    </source>
</evidence>
<sequence length="243" mass="25875">AQRLAALGRLAGGLAHEIRNPLGIMRAAAQMLQRELADQATLSEYTQVIQSEVDRVDRLIEQLLAYARPAPMQRGPVDIAELIERTVTLTRAYAAQHGVSLSADVDGTLPPLEGDAELLHQALINLLLNGINATKEGGEVHVRASVQGAESATSFVVLAVHDTGRGIAADDLPHVFDPFFTTRVDGTGLGLSIVQQIVQEHQGTVDVHSTPGAGTRFTVRLPVLRRSADPVPAQSGRTPVAQS</sequence>
<keyword evidence="7" id="KW-0067">ATP-binding</keyword>
<evidence type="ECO:0000313" key="10">
    <source>
        <dbReference type="EMBL" id="KPV54371.1"/>
    </source>
</evidence>